<dbReference type="InterPro" id="IPR016072">
    <property type="entry name" value="Skp1_comp_dimer"/>
</dbReference>
<feature type="region of interest" description="Disordered" evidence="3">
    <location>
        <begin position="187"/>
        <end position="208"/>
    </location>
</feature>
<dbReference type="InterPro" id="IPR011333">
    <property type="entry name" value="SKP1/BTB/POZ_sf"/>
</dbReference>
<dbReference type="InterPro" id="IPR016897">
    <property type="entry name" value="SKP1"/>
</dbReference>
<evidence type="ECO:0008006" key="8">
    <source>
        <dbReference type="Google" id="ProtNLM"/>
    </source>
</evidence>
<dbReference type="Pfam" id="PF01466">
    <property type="entry name" value="Skp1"/>
    <property type="match status" value="1"/>
</dbReference>
<dbReference type="Pfam" id="PF03931">
    <property type="entry name" value="Skp1_POZ"/>
    <property type="match status" value="1"/>
</dbReference>
<evidence type="ECO:0000256" key="2">
    <source>
        <dbReference type="ARBA" id="ARBA00022786"/>
    </source>
</evidence>
<comment type="similarity">
    <text evidence="1">Belongs to the SKP1 family.</text>
</comment>
<dbReference type="EMBL" id="PDUG01000006">
    <property type="protein sequence ID" value="PIC19007.1"/>
    <property type="molecule type" value="Genomic_DNA"/>
</dbReference>
<dbReference type="InterPro" id="IPR016073">
    <property type="entry name" value="Skp1_comp_POZ"/>
</dbReference>
<keyword evidence="2" id="KW-0833">Ubl conjugation pathway</keyword>
<reference evidence="7" key="1">
    <citation type="submission" date="2017-10" db="EMBL/GenBank/DDBJ databases">
        <title>Rapid genome shrinkage in a self-fertile nematode reveals novel sperm competition proteins.</title>
        <authorList>
            <person name="Yin D."/>
            <person name="Schwarz E.M."/>
            <person name="Thomas C.G."/>
            <person name="Felde R.L."/>
            <person name="Korf I.F."/>
            <person name="Cutter A.D."/>
            <person name="Schartner C.M."/>
            <person name="Ralston E.J."/>
            <person name="Meyer B.J."/>
            <person name="Haag E.S."/>
        </authorList>
    </citation>
    <scope>NUCLEOTIDE SEQUENCE [LARGE SCALE GENOMIC DNA]</scope>
    <source>
        <strain evidence="7">JU1422</strain>
    </source>
</reference>
<evidence type="ECO:0000256" key="1">
    <source>
        <dbReference type="ARBA" id="ARBA00009993"/>
    </source>
</evidence>
<dbReference type="InterPro" id="IPR036296">
    <property type="entry name" value="SKP1-like_dim_sf"/>
</dbReference>
<dbReference type="OrthoDB" id="2342932at2759"/>
<dbReference type="PANTHER" id="PTHR11165">
    <property type="entry name" value="SKP1"/>
    <property type="match status" value="1"/>
</dbReference>
<dbReference type="Gene3D" id="3.30.710.10">
    <property type="entry name" value="Potassium Channel Kv1.1, Chain A"/>
    <property type="match status" value="1"/>
</dbReference>
<feature type="domain" description="SKP1 component dimerisation" evidence="4">
    <location>
        <begin position="141"/>
        <end position="180"/>
    </location>
</feature>
<dbReference type="FunFam" id="3.30.710.10:FF:000124">
    <property type="entry name" value="Protein CBG09126"/>
    <property type="match status" value="1"/>
</dbReference>
<dbReference type="SMART" id="SM00512">
    <property type="entry name" value="Skp1"/>
    <property type="match status" value="1"/>
</dbReference>
<dbReference type="SUPFAM" id="SSF81382">
    <property type="entry name" value="Skp1 dimerisation domain-like"/>
    <property type="match status" value="1"/>
</dbReference>
<feature type="compositionally biased region" description="Polar residues" evidence="3">
    <location>
        <begin position="199"/>
        <end position="208"/>
    </location>
</feature>
<evidence type="ECO:0000313" key="6">
    <source>
        <dbReference type="EMBL" id="PIC19007.1"/>
    </source>
</evidence>
<evidence type="ECO:0000313" key="7">
    <source>
        <dbReference type="Proteomes" id="UP000230233"/>
    </source>
</evidence>
<keyword evidence="7" id="KW-1185">Reference proteome</keyword>
<proteinExistence type="inferred from homology"/>
<accession>A0A2G5SVB6</accession>
<gene>
    <name evidence="6" type="primary">Cnig_chr_X.g24699</name>
    <name evidence="6" type="ORF">B9Z55_024699</name>
</gene>
<evidence type="ECO:0000259" key="5">
    <source>
        <dbReference type="Pfam" id="PF03931"/>
    </source>
</evidence>
<feature type="domain" description="SKP1 component POZ" evidence="5">
    <location>
        <begin position="38"/>
        <end position="98"/>
    </location>
</feature>
<feature type="compositionally biased region" description="Basic and acidic residues" evidence="3">
    <location>
        <begin position="187"/>
        <end position="198"/>
    </location>
</feature>
<dbReference type="SUPFAM" id="SSF54695">
    <property type="entry name" value="POZ domain"/>
    <property type="match status" value="1"/>
</dbReference>
<dbReference type="GO" id="GO:0006511">
    <property type="term" value="P:ubiquitin-dependent protein catabolic process"/>
    <property type="evidence" value="ECO:0007669"/>
    <property type="project" value="InterPro"/>
</dbReference>
<protein>
    <recommendedName>
        <fullName evidence="8">Skp1-related protein</fullName>
    </recommendedName>
</protein>
<evidence type="ECO:0000259" key="4">
    <source>
        <dbReference type="Pfam" id="PF01466"/>
    </source>
</evidence>
<dbReference type="STRING" id="1611254.A0A2G5SVB6"/>
<name>A0A2G5SVB6_9PELO</name>
<dbReference type="AlphaFoldDB" id="A0A2G5SVB6"/>
<dbReference type="Proteomes" id="UP000230233">
    <property type="component" value="Chromosome X"/>
</dbReference>
<evidence type="ECO:0000256" key="3">
    <source>
        <dbReference type="SAM" id="MobiDB-lite"/>
    </source>
</evidence>
<organism evidence="6 7">
    <name type="scientific">Caenorhabditis nigoni</name>
    <dbReference type="NCBI Taxonomy" id="1611254"/>
    <lineage>
        <taxon>Eukaryota</taxon>
        <taxon>Metazoa</taxon>
        <taxon>Ecdysozoa</taxon>
        <taxon>Nematoda</taxon>
        <taxon>Chromadorea</taxon>
        <taxon>Rhabditida</taxon>
        <taxon>Rhabditina</taxon>
        <taxon>Rhabditomorpha</taxon>
        <taxon>Rhabditoidea</taxon>
        <taxon>Rhabditidae</taxon>
        <taxon>Peloderinae</taxon>
        <taxon>Caenorhabditis</taxon>
    </lineage>
</organism>
<dbReference type="InterPro" id="IPR001232">
    <property type="entry name" value="SKP1-like"/>
</dbReference>
<sequence>MSTSDKDVPVAAAEIPSPGETPDTKSATGSDLDTEVFFELKCLDGTRIRIGRSGAKHSKTLDSLIELLRQSPENPIPIDNIDSATLKSIVHWCMVHRNGDLVEQEPHEVVIPDWDKTYLDQFNNKQLFKLITAAHYLDIPELLNYACKHIALKAKGLNPEEMRKLFAIPTDEEDERTMREMVAAAEKEKLDAAEKEKSNSSADAKTSD</sequence>
<feature type="region of interest" description="Disordered" evidence="3">
    <location>
        <begin position="1"/>
        <end position="29"/>
    </location>
</feature>
<comment type="caution">
    <text evidence="6">The sequence shown here is derived from an EMBL/GenBank/DDBJ whole genome shotgun (WGS) entry which is preliminary data.</text>
</comment>